<keyword evidence="3" id="KW-1185">Reference proteome</keyword>
<accession>A0A5J5EGX5</accession>
<sequence>MAKKDCEVCANPGDETKNAGHMREAENKLEHGNEAEVVEHGNHFADLPDELDLVGNKAEEKLVGHEAEDEIEHDKDFADLPAQDKPVGKKAKEQFRFQPRGGRYLRLYSA</sequence>
<feature type="compositionally biased region" description="Basic and acidic residues" evidence="1">
    <location>
        <begin position="14"/>
        <end position="23"/>
    </location>
</feature>
<dbReference type="Proteomes" id="UP000326924">
    <property type="component" value="Unassembled WGS sequence"/>
</dbReference>
<evidence type="ECO:0000313" key="2">
    <source>
        <dbReference type="EMBL" id="KAA8894952.1"/>
    </source>
</evidence>
<reference evidence="2 3" key="1">
    <citation type="submission" date="2019-09" db="EMBL/GenBank/DDBJ databases">
        <title>Draft genome of the ectomycorrhizal ascomycete Sphaerosporella brunnea.</title>
        <authorList>
            <consortium name="DOE Joint Genome Institute"/>
            <person name="Benucci G.M."/>
            <person name="Marozzi G."/>
            <person name="Antonielli L."/>
            <person name="Sanchez S."/>
            <person name="Marco P."/>
            <person name="Wang X."/>
            <person name="Falini L.B."/>
            <person name="Barry K."/>
            <person name="Haridas S."/>
            <person name="Lipzen A."/>
            <person name="Labutti K."/>
            <person name="Grigoriev I.V."/>
            <person name="Murat C."/>
            <person name="Martin F."/>
            <person name="Albertini E."/>
            <person name="Donnini D."/>
            <person name="Bonito G."/>
        </authorList>
    </citation>
    <scope>NUCLEOTIDE SEQUENCE [LARGE SCALE GENOMIC DNA]</scope>
    <source>
        <strain evidence="2 3">Sb_GMNB300</strain>
    </source>
</reference>
<evidence type="ECO:0000256" key="1">
    <source>
        <dbReference type="SAM" id="MobiDB-lite"/>
    </source>
</evidence>
<comment type="caution">
    <text evidence="2">The sequence shown here is derived from an EMBL/GenBank/DDBJ whole genome shotgun (WGS) entry which is preliminary data.</text>
</comment>
<protein>
    <submittedName>
        <fullName evidence="2">Uncharacterized protein</fullName>
    </submittedName>
</protein>
<gene>
    <name evidence="2" type="ORF">FN846DRAFT_912301</name>
</gene>
<dbReference type="EMBL" id="VXIS01000298">
    <property type="protein sequence ID" value="KAA8894952.1"/>
    <property type="molecule type" value="Genomic_DNA"/>
</dbReference>
<name>A0A5J5EGX5_9PEZI</name>
<dbReference type="InParanoid" id="A0A5J5EGX5"/>
<dbReference type="AlphaFoldDB" id="A0A5J5EGX5"/>
<organism evidence="2 3">
    <name type="scientific">Sphaerosporella brunnea</name>
    <dbReference type="NCBI Taxonomy" id="1250544"/>
    <lineage>
        <taxon>Eukaryota</taxon>
        <taxon>Fungi</taxon>
        <taxon>Dikarya</taxon>
        <taxon>Ascomycota</taxon>
        <taxon>Pezizomycotina</taxon>
        <taxon>Pezizomycetes</taxon>
        <taxon>Pezizales</taxon>
        <taxon>Pyronemataceae</taxon>
        <taxon>Sphaerosporella</taxon>
    </lineage>
</organism>
<proteinExistence type="predicted"/>
<evidence type="ECO:0000313" key="3">
    <source>
        <dbReference type="Proteomes" id="UP000326924"/>
    </source>
</evidence>
<feature type="region of interest" description="Disordered" evidence="1">
    <location>
        <begin position="64"/>
        <end position="92"/>
    </location>
</feature>
<feature type="region of interest" description="Disordered" evidence="1">
    <location>
        <begin position="1"/>
        <end position="23"/>
    </location>
</feature>
<feature type="compositionally biased region" description="Basic and acidic residues" evidence="1">
    <location>
        <begin position="64"/>
        <end position="78"/>
    </location>
</feature>